<keyword evidence="4" id="KW-1185">Reference proteome</keyword>
<dbReference type="InterPro" id="IPR024655">
    <property type="entry name" value="Asl1_glyco_hydro_catalytic"/>
</dbReference>
<dbReference type="PANTHER" id="PTHR34154">
    <property type="entry name" value="ALKALI-SENSITIVE LINKAGE PROTEIN 1"/>
    <property type="match status" value="1"/>
</dbReference>
<protein>
    <submittedName>
        <fullName evidence="3">Glycosyl hydrolase catalytic core-domain-containing protein</fullName>
    </submittedName>
</protein>
<dbReference type="AlphaFoldDB" id="A0A1Y2FJZ9"/>
<dbReference type="Gene3D" id="3.20.20.80">
    <property type="entry name" value="Glycosidases"/>
    <property type="match status" value="1"/>
</dbReference>
<name>A0A1Y2FJZ9_PROLT</name>
<dbReference type="Proteomes" id="UP000193685">
    <property type="component" value="Unassembled WGS sequence"/>
</dbReference>
<dbReference type="GO" id="GO:0009277">
    <property type="term" value="C:fungal-type cell wall"/>
    <property type="evidence" value="ECO:0007669"/>
    <property type="project" value="TreeGrafter"/>
</dbReference>
<feature type="region of interest" description="Disordered" evidence="1">
    <location>
        <begin position="140"/>
        <end position="160"/>
    </location>
</feature>
<accession>A0A1Y2FJZ9</accession>
<keyword evidence="3" id="KW-0378">Hydrolase</keyword>
<dbReference type="EMBL" id="MCFI01000006">
    <property type="protein sequence ID" value="ORY84293.1"/>
    <property type="molecule type" value="Genomic_DNA"/>
</dbReference>
<dbReference type="RefSeq" id="XP_040726311.1">
    <property type="nucleotide sequence ID" value="XM_040869014.1"/>
</dbReference>
<dbReference type="PANTHER" id="PTHR34154:SF3">
    <property type="entry name" value="ALKALI-SENSITIVE LINKAGE PROTEIN 1"/>
    <property type="match status" value="1"/>
</dbReference>
<dbReference type="InterPro" id="IPR017853">
    <property type="entry name" value="GH"/>
</dbReference>
<proteinExistence type="predicted"/>
<evidence type="ECO:0000313" key="3">
    <source>
        <dbReference type="EMBL" id="ORY84293.1"/>
    </source>
</evidence>
<evidence type="ECO:0000259" key="2">
    <source>
        <dbReference type="Pfam" id="PF11790"/>
    </source>
</evidence>
<dbReference type="GeneID" id="63785613"/>
<dbReference type="OrthoDB" id="43654at2759"/>
<dbReference type="SUPFAM" id="SSF51445">
    <property type="entry name" value="(Trans)glycosidases"/>
    <property type="match status" value="1"/>
</dbReference>
<organism evidence="3 4">
    <name type="scientific">Protomyces lactucae-debilis</name>
    <dbReference type="NCBI Taxonomy" id="2754530"/>
    <lineage>
        <taxon>Eukaryota</taxon>
        <taxon>Fungi</taxon>
        <taxon>Dikarya</taxon>
        <taxon>Ascomycota</taxon>
        <taxon>Taphrinomycotina</taxon>
        <taxon>Taphrinomycetes</taxon>
        <taxon>Taphrinales</taxon>
        <taxon>Protomycetaceae</taxon>
        <taxon>Protomyces</taxon>
    </lineage>
</organism>
<dbReference type="GO" id="GO:0016787">
    <property type="term" value="F:hydrolase activity"/>
    <property type="evidence" value="ECO:0007669"/>
    <property type="project" value="UniProtKB-KW"/>
</dbReference>
<sequence length="400" mass="43225">MGQSPSSLQGYSTLHQGTNAGFPAQAAIRSIPLYGFQNTAQCKALCDADTACAGLQVSGAQNSDFMCELLGFGTDVSMQGSAVRAGGSSAYKKVDFAILPQPKSTTTFVPLVIAPAPTPQPAPAVVQPDAQPVAQQPVAVAPAPTPAPAPAQPAASKRGLDWPWNNPSSSWSLFAPSQSWVYNWELWDPRESYFSGEYVPMVRSADRVTQLSTYIPADGSRCPQHLLGFNEPDLVGSDTYQTLEGAISLWRGYFNPLRQTCPSTKLGAPAVTNGNGEYWGISWLQKFFANCNDCQASISFIPIHWYGGSAADFIQYVGQFHNAFPQYPLWVTEFAFVGISTEAYLVEFKQALQFLDNARYIERYSAFGPMNAANMVGIVAGAMVSDDERSLTAVGRLYTS</sequence>
<comment type="caution">
    <text evidence="3">The sequence shown here is derived from an EMBL/GenBank/DDBJ whole genome shotgun (WGS) entry which is preliminary data.</text>
</comment>
<gene>
    <name evidence="3" type="ORF">BCR37DRAFT_378298</name>
</gene>
<reference evidence="3 4" key="1">
    <citation type="submission" date="2016-07" db="EMBL/GenBank/DDBJ databases">
        <title>Pervasive Adenine N6-methylation of Active Genes in Fungi.</title>
        <authorList>
            <consortium name="DOE Joint Genome Institute"/>
            <person name="Mondo S.J."/>
            <person name="Dannebaum R.O."/>
            <person name="Kuo R.C."/>
            <person name="Labutti K."/>
            <person name="Haridas S."/>
            <person name="Kuo A."/>
            <person name="Salamov A."/>
            <person name="Ahrendt S.R."/>
            <person name="Lipzen A."/>
            <person name="Sullivan W."/>
            <person name="Andreopoulos W.B."/>
            <person name="Clum A."/>
            <person name="Lindquist E."/>
            <person name="Daum C."/>
            <person name="Ramamoorthy G.K."/>
            <person name="Gryganskyi A."/>
            <person name="Culley D."/>
            <person name="Magnuson J.K."/>
            <person name="James T.Y."/>
            <person name="O'Malley M.A."/>
            <person name="Stajich J.E."/>
            <person name="Spatafora J.W."/>
            <person name="Visel A."/>
            <person name="Grigoriev I.V."/>
        </authorList>
    </citation>
    <scope>NUCLEOTIDE SEQUENCE [LARGE SCALE GENOMIC DNA]</scope>
    <source>
        <strain evidence="3 4">12-1054</strain>
    </source>
</reference>
<dbReference type="Pfam" id="PF11790">
    <property type="entry name" value="Glyco_hydro_cc"/>
    <property type="match status" value="1"/>
</dbReference>
<evidence type="ECO:0000256" key="1">
    <source>
        <dbReference type="SAM" id="MobiDB-lite"/>
    </source>
</evidence>
<dbReference type="GO" id="GO:0071966">
    <property type="term" value="P:fungal-type cell wall polysaccharide metabolic process"/>
    <property type="evidence" value="ECO:0007669"/>
    <property type="project" value="TreeGrafter"/>
</dbReference>
<feature type="domain" description="Asl1-like glycosyl hydrolase catalytic" evidence="2">
    <location>
        <begin position="159"/>
        <end position="398"/>
    </location>
</feature>
<evidence type="ECO:0000313" key="4">
    <source>
        <dbReference type="Proteomes" id="UP000193685"/>
    </source>
</evidence>
<dbReference type="InterPro" id="IPR053183">
    <property type="entry name" value="ASL1"/>
</dbReference>